<reference evidence="4 6" key="2">
    <citation type="submission" date="2023-01" db="EMBL/GenBank/DDBJ databases">
        <title>Trichodesmium-associated heterotrophic epibiont bacteria.</title>
        <authorList>
            <person name="Cleveland C.S."/>
            <person name="Webb E.A."/>
        </authorList>
    </citation>
    <scope>NUCLEOTIDE SEQUENCE [LARGE SCALE GENOMIC DNA]</scope>
    <source>
        <strain evidence="4 6">USCH2</strain>
    </source>
</reference>
<dbReference type="PATRIC" id="fig|570156.3.peg.149"/>
<reference evidence="3 5" key="1">
    <citation type="submission" date="2015-09" db="EMBL/GenBank/DDBJ databases">
        <title>Draft Genome Sequence of Pseudoalteromonas lipolytica UCD-48B.</title>
        <authorList>
            <person name="Krusor M."/>
            <person name="Coil D.A."/>
            <person name="Lang J.M."/>
            <person name="Eisen J.A."/>
            <person name="Alexiev A."/>
        </authorList>
    </citation>
    <scope>NUCLEOTIDE SEQUENCE [LARGE SCALE GENOMIC DNA]</scope>
    <source>
        <strain evidence="3 5">UCD-48B</strain>
    </source>
</reference>
<keyword evidence="6" id="KW-1185">Reference proteome</keyword>
<evidence type="ECO:0000259" key="2">
    <source>
        <dbReference type="Pfam" id="PF04892"/>
    </source>
</evidence>
<dbReference type="RefSeq" id="WP_054551103.1">
    <property type="nucleotide sequence ID" value="NZ_JAQPZS010000006.1"/>
</dbReference>
<proteinExistence type="predicted"/>
<evidence type="ECO:0000256" key="1">
    <source>
        <dbReference type="SAM" id="Phobius"/>
    </source>
</evidence>
<organism evidence="3 5">
    <name type="scientific">Pseudoalteromonas lipolytica</name>
    <dbReference type="NCBI Taxonomy" id="570156"/>
    <lineage>
        <taxon>Bacteria</taxon>
        <taxon>Pseudomonadati</taxon>
        <taxon>Pseudomonadota</taxon>
        <taxon>Gammaproteobacteria</taxon>
        <taxon>Alteromonadales</taxon>
        <taxon>Pseudoalteromonadaceae</taxon>
        <taxon>Pseudoalteromonas</taxon>
    </lineage>
</organism>
<evidence type="ECO:0000313" key="4">
    <source>
        <dbReference type="EMBL" id="MEJ6496050.1"/>
    </source>
</evidence>
<feature type="transmembrane region" description="Helical" evidence="1">
    <location>
        <begin position="34"/>
        <end position="51"/>
    </location>
</feature>
<dbReference type="PANTHER" id="PTHR28008:SF1">
    <property type="entry name" value="DOMAIN PROTEIN, PUTATIVE (AFU_ORTHOLOGUE AFUA_3G10980)-RELATED"/>
    <property type="match status" value="1"/>
</dbReference>
<sequence length="116" mass="13019">MTRRVYQVIFLASIIGFTILFAKEIKGVSNLFPHVDKVAHFGIFFVLALVMDKAFKLPLMVQILLLAGYGAAIEFMQDMLPYRQASVGDFIADFIGAISYFAIKLGFHLGRKQRNG</sequence>
<feature type="transmembrane region" description="Helical" evidence="1">
    <location>
        <begin position="57"/>
        <end position="75"/>
    </location>
</feature>
<dbReference type="InterPro" id="IPR006976">
    <property type="entry name" value="VanZ-like"/>
</dbReference>
<name>A0A0N8HL07_9GAMM</name>
<feature type="domain" description="VanZ-like" evidence="2">
    <location>
        <begin position="7"/>
        <end position="102"/>
    </location>
</feature>
<dbReference type="Proteomes" id="UP001377972">
    <property type="component" value="Unassembled WGS sequence"/>
</dbReference>
<keyword evidence="1" id="KW-0812">Transmembrane</keyword>
<dbReference type="STRING" id="570156.AOG27_00755"/>
<keyword evidence="1" id="KW-1133">Transmembrane helix</keyword>
<dbReference type="AlphaFoldDB" id="A0A0N8HL07"/>
<feature type="transmembrane region" description="Helical" evidence="1">
    <location>
        <begin position="6"/>
        <end position="22"/>
    </location>
</feature>
<dbReference type="Pfam" id="PF04892">
    <property type="entry name" value="VanZ"/>
    <property type="match status" value="1"/>
</dbReference>
<dbReference type="Proteomes" id="UP000050378">
    <property type="component" value="Unassembled WGS sequence"/>
</dbReference>
<evidence type="ECO:0000313" key="5">
    <source>
        <dbReference type="Proteomes" id="UP000050378"/>
    </source>
</evidence>
<dbReference type="OrthoDB" id="8564037at2"/>
<dbReference type="EMBL" id="LJTC01000001">
    <property type="protein sequence ID" value="KPM85352.1"/>
    <property type="molecule type" value="Genomic_DNA"/>
</dbReference>
<gene>
    <name evidence="3" type="ORF">AOG27_00755</name>
    <name evidence="4" type="ORF">PQI24_08390</name>
</gene>
<comment type="caution">
    <text evidence="3">The sequence shown here is derived from an EMBL/GenBank/DDBJ whole genome shotgun (WGS) entry which is preliminary data.</text>
</comment>
<keyword evidence="1" id="KW-0472">Membrane</keyword>
<evidence type="ECO:0000313" key="6">
    <source>
        <dbReference type="Proteomes" id="UP001377972"/>
    </source>
</evidence>
<feature type="transmembrane region" description="Helical" evidence="1">
    <location>
        <begin position="87"/>
        <end position="107"/>
    </location>
</feature>
<accession>A0A0N8HL07</accession>
<evidence type="ECO:0000313" key="3">
    <source>
        <dbReference type="EMBL" id="KPM85352.1"/>
    </source>
</evidence>
<dbReference type="NCBIfam" id="NF037970">
    <property type="entry name" value="vanZ_1"/>
    <property type="match status" value="1"/>
</dbReference>
<dbReference type="PANTHER" id="PTHR28008">
    <property type="entry name" value="DOMAIN PROTEIN, PUTATIVE (AFU_ORTHOLOGUE AFUA_3G10980)-RELATED"/>
    <property type="match status" value="1"/>
</dbReference>
<dbReference type="EMBL" id="JAQPZS010000006">
    <property type="protein sequence ID" value="MEJ6496050.1"/>
    <property type="molecule type" value="Genomic_DNA"/>
</dbReference>
<protein>
    <submittedName>
        <fullName evidence="4">VanZ family protein</fullName>
    </submittedName>
</protein>